<name>A0A074RLR2_9AGAM</name>
<dbReference type="PANTHER" id="PTHR31758:SF2">
    <property type="entry name" value="BTB_POZ DOMAIN-CONTAINING PROTEIN YLR108C"/>
    <property type="match status" value="1"/>
</dbReference>
<proteinExistence type="predicted"/>
<accession>A0A074RLR2</accession>
<dbReference type="AlphaFoldDB" id="A0A074RLR2"/>
<dbReference type="InterPro" id="IPR011333">
    <property type="entry name" value="SKP1/BTB/POZ_sf"/>
</dbReference>
<dbReference type="SUPFAM" id="SSF54695">
    <property type="entry name" value="POZ domain"/>
    <property type="match status" value="1"/>
</dbReference>
<evidence type="ECO:0000313" key="1">
    <source>
        <dbReference type="EMBL" id="KEP46250.1"/>
    </source>
</evidence>
<keyword evidence="2" id="KW-1185">Reference proteome</keyword>
<sequence length="226" mass="26066">MDHDPVYTILVRGQRFSLTQSQIEFDSTNYFTMCFLGDFREAQTRTLTLFRDPDLFRKVVDYLCGYTVVPFGDGFLPPNSMTRTTFVANLRADAVFYQLDGLLKQCDAAMKPAAYFNRHLIIGSRYECAEGDDIDIEMRMASNLREWKTRVGEDVLKREPFITMKRPESCVGFSELRKVAAIERFVTSRFPEYGVGAWRLVGWHMEKSGGARVNTEFMVVLEESRP</sequence>
<reference evidence="1 2" key="1">
    <citation type="submission" date="2013-12" db="EMBL/GenBank/DDBJ databases">
        <authorList>
            <person name="Cubeta M."/>
            <person name="Pakala S."/>
            <person name="Fedorova N."/>
            <person name="Thomas E."/>
            <person name="Dean R."/>
            <person name="Jabaji S."/>
            <person name="Neate S."/>
            <person name="Toda T."/>
            <person name="Tavantzis S."/>
            <person name="Vilgalys R."/>
            <person name="Bharathan N."/>
            <person name="Pakala S."/>
            <person name="Losada L.S."/>
            <person name="Zafar N."/>
            <person name="Nierman W."/>
        </authorList>
    </citation>
    <scope>NUCLEOTIDE SEQUENCE [LARGE SCALE GENOMIC DNA]</scope>
    <source>
        <strain evidence="1 2">123E</strain>
    </source>
</reference>
<dbReference type="STRING" id="1423351.A0A074RLR2"/>
<dbReference type="HOGENOM" id="CLU_067638_0_0_1"/>
<dbReference type="Gene3D" id="3.30.710.10">
    <property type="entry name" value="Potassium Channel Kv1.1, Chain A"/>
    <property type="match status" value="1"/>
</dbReference>
<dbReference type="PANTHER" id="PTHR31758">
    <property type="entry name" value="BTB/POZ DOMAIN-CONTAINING PROTEIN YLR108C"/>
    <property type="match status" value="1"/>
</dbReference>
<gene>
    <name evidence="1" type="ORF">V565_209730</name>
</gene>
<dbReference type="Proteomes" id="UP000027456">
    <property type="component" value="Unassembled WGS sequence"/>
</dbReference>
<dbReference type="EMBL" id="AZST01001201">
    <property type="protein sequence ID" value="KEP46250.1"/>
    <property type="molecule type" value="Genomic_DNA"/>
</dbReference>
<organism evidence="1 2">
    <name type="scientific">Rhizoctonia solani 123E</name>
    <dbReference type="NCBI Taxonomy" id="1423351"/>
    <lineage>
        <taxon>Eukaryota</taxon>
        <taxon>Fungi</taxon>
        <taxon>Dikarya</taxon>
        <taxon>Basidiomycota</taxon>
        <taxon>Agaricomycotina</taxon>
        <taxon>Agaricomycetes</taxon>
        <taxon>Cantharellales</taxon>
        <taxon>Ceratobasidiaceae</taxon>
        <taxon>Rhizoctonia</taxon>
    </lineage>
</organism>
<comment type="caution">
    <text evidence="1">The sequence shown here is derived from an EMBL/GenBank/DDBJ whole genome shotgun (WGS) entry which is preliminary data.</text>
</comment>
<evidence type="ECO:0000313" key="2">
    <source>
        <dbReference type="Proteomes" id="UP000027456"/>
    </source>
</evidence>
<dbReference type="OrthoDB" id="2370221at2759"/>
<protein>
    <submittedName>
        <fullName evidence="1">Putative BTB domain protein</fullName>
    </submittedName>
</protein>